<reference evidence="1 2" key="1">
    <citation type="submission" date="2020-10" db="EMBL/GenBank/DDBJ databases">
        <authorList>
            <person name="Castelo-Branco R."/>
            <person name="Eusebio N."/>
            <person name="Adriana R."/>
            <person name="Vieira A."/>
            <person name="Brugerolle De Fraissinette N."/>
            <person name="Rezende De Castro R."/>
            <person name="Schneider M.P."/>
            <person name="Vasconcelos V."/>
            <person name="Leao P.N."/>
        </authorList>
    </citation>
    <scope>NUCLEOTIDE SEQUENCE [LARGE SCALE GENOMIC DNA]</scope>
    <source>
        <strain evidence="1 2">LEGE 06226</strain>
    </source>
</reference>
<protein>
    <submittedName>
        <fullName evidence="1">Translation initiation factor IF-2</fullName>
    </submittedName>
</protein>
<accession>A0ABR9UK11</accession>
<dbReference type="RefSeq" id="WP_190523369.1">
    <property type="nucleotide sequence ID" value="NZ_JADEWU010000124.1"/>
</dbReference>
<dbReference type="EMBL" id="JADEWU010000124">
    <property type="protein sequence ID" value="MBE9146788.1"/>
    <property type="molecule type" value="Genomic_DNA"/>
</dbReference>
<dbReference type="Proteomes" id="UP000640725">
    <property type="component" value="Unassembled WGS sequence"/>
</dbReference>
<gene>
    <name evidence="1" type="ORF">IQ236_26695</name>
</gene>
<organism evidence="1 2">
    <name type="scientific">Planktothrix mougeotii LEGE 06226</name>
    <dbReference type="NCBI Taxonomy" id="1828728"/>
    <lineage>
        <taxon>Bacteria</taxon>
        <taxon>Bacillati</taxon>
        <taxon>Cyanobacteriota</taxon>
        <taxon>Cyanophyceae</taxon>
        <taxon>Oscillatoriophycideae</taxon>
        <taxon>Oscillatoriales</taxon>
        <taxon>Microcoleaceae</taxon>
        <taxon>Planktothrix</taxon>
    </lineage>
</organism>
<keyword evidence="1" id="KW-0648">Protein biosynthesis</keyword>
<keyword evidence="2" id="KW-1185">Reference proteome</keyword>
<sequence length="67" mass="7513">MGFADLSITEIAEDYNLSVEAVLKLCDQLGISYQHPQTRLALEDAKALMSYIRTLGQSSEFTEFDQP</sequence>
<dbReference type="GO" id="GO:0003743">
    <property type="term" value="F:translation initiation factor activity"/>
    <property type="evidence" value="ECO:0007669"/>
    <property type="project" value="UniProtKB-KW"/>
</dbReference>
<evidence type="ECO:0000313" key="2">
    <source>
        <dbReference type="Proteomes" id="UP000640725"/>
    </source>
</evidence>
<proteinExistence type="predicted"/>
<evidence type="ECO:0000313" key="1">
    <source>
        <dbReference type="EMBL" id="MBE9146788.1"/>
    </source>
</evidence>
<name>A0ABR9UK11_9CYAN</name>
<keyword evidence="1" id="KW-0396">Initiation factor</keyword>
<comment type="caution">
    <text evidence="1">The sequence shown here is derived from an EMBL/GenBank/DDBJ whole genome shotgun (WGS) entry which is preliminary data.</text>
</comment>